<organism evidence="1 2">
    <name type="scientific">Antarcticirhabdus aurantiaca</name>
    <dbReference type="NCBI Taxonomy" id="2606717"/>
    <lineage>
        <taxon>Bacteria</taxon>
        <taxon>Pseudomonadati</taxon>
        <taxon>Pseudomonadota</taxon>
        <taxon>Alphaproteobacteria</taxon>
        <taxon>Hyphomicrobiales</taxon>
        <taxon>Aurantimonadaceae</taxon>
        <taxon>Antarcticirhabdus</taxon>
    </lineage>
</organism>
<reference evidence="1" key="1">
    <citation type="submission" date="2022-11" db="EMBL/GenBank/DDBJ databases">
        <title>beta-Carotene-producing bacterium, Jeongeuplla avenae sp. nov., alleviates the salt stress of Arabidopsis seedlings.</title>
        <authorList>
            <person name="Jiang L."/>
            <person name="Lee J."/>
        </authorList>
    </citation>
    <scope>NUCLEOTIDE SEQUENCE</scope>
    <source>
        <strain evidence="1">DY_R2A_6</strain>
    </source>
</reference>
<keyword evidence="2" id="KW-1185">Reference proteome</keyword>
<gene>
    <name evidence="1" type="ORF">OXU80_08015</name>
</gene>
<proteinExistence type="predicted"/>
<dbReference type="EMBL" id="CP113520">
    <property type="protein sequence ID" value="WAJ30141.1"/>
    <property type="molecule type" value="Genomic_DNA"/>
</dbReference>
<protein>
    <submittedName>
        <fullName evidence="1">Uncharacterized protein</fullName>
    </submittedName>
</protein>
<sequence>MSEARHITLDLRPDELPSELGRGVHGKAPVHVDVAQSDPEPRFMRFRGIGAYRNTSVEEAVARVRALRDEWD</sequence>
<dbReference type="Proteomes" id="UP001163223">
    <property type="component" value="Chromosome"/>
</dbReference>
<evidence type="ECO:0000313" key="2">
    <source>
        <dbReference type="Proteomes" id="UP001163223"/>
    </source>
</evidence>
<evidence type="ECO:0000313" key="1">
    <source>
        <dbReference type="EMBL" id="WAJ30141.1"/>
    </source>
</evidence>
<accession>A0ACD4NTE3</accession>
<name>A0ACD4NTE3_9HYPH</name>